<gene>
    <name evidence="4" type="ORF">GCM10010984_29000</name>
    <name evidence="5" type="ORF">SAMN05443634_108207</name>
</gene>
<feature type="signal peptide" evidence="2">
    <location>
        <begin position="1"/>
        <end position="21"/>
    </location>
</feature>
<evidence type="ECO:0000313" key="4">
    <source>
        <dbReference type="EMBL" id="GGF10042.1"/>
    </source>
</evidence>
<dbReference type="InterPro" id="IPR015943">
    <property type="entry name" value="WD40/YVTN_repeat-like_dom_sf"/>
</dbReference>
<evidence type="ECO:0000313" key="6">
    <source>
        <dbReference type="Proteomes" id="UP000184120"/>
    </source>
</evidence>
<organism evidence="5 6">
    <name type="scientific">Chishuiella changwenlii</name>
    <dbReference type="NCBI Taxonomy" id="1434701"/>
    <lineage>
        <taxon>Bacteria</taxon>
        <taxon>Pseudomonadati</taxon>
        <taxon>Bacteroidota</taxon>
        <taxon>Flavobacteriia</taxon>
        <taxon>Flavobacteriales</taxon>
        <taxon>Weeksellaceae</taxon>
        <taxon>Chishuiella</taxon>
    </lineage>
</organism>
<evidence type="ECO:0000259" key="3">
    <source>
        <dbReference type="Pfam" id="PF18962"/>
    </source>
</evidence>
<reference evidence="7" key="4">
    <citation type="journal article" date="2019" name="Int. J. Syst. Evol. Microbiol.">
        <title>The Global Catalogue of Microorganisms (GCM) 10K type strain sequencing project: providing services to taxonomists for standard genome sequencing and annotation.</title>
        <authorList>
            <consortium name="The Broad Institute Genomics Platform"/>
            <consortium name="The Broad Institute Genome Sequencing Center for Infectious Disease"/>
            <person name="Wu L."/>
            <person name="Ma J."/>
        </authorList>
    </citation>
    <scope>NUCLEOTIDE SEQUENCE [LARGE SCALE GENOMIC DNA]</scope>
    <source>
        <strain evidence="7">CGMCC 1.12707</strain>
    </source>
</reference>
<reference evidence="5" key="3">
    <citation type="submission" date="2016-11" db="EMBL/GenBank/DDBJ databases">
        <authorList>
            <person name="Jaros S."/>
            <person name="Januszkiewicz K."/>
            <person name="Wedrychowicz H."/>
        </authorList>
    </citation>
    <scope>NUCLEOTIDE SEQUENCE [LARGE SCALE GENOMIC DNA]</scope>
    <source>
        <strain evidence="5">DSM 27989</strain>
    </source>
</reference>
<evidence type="ECO:0000313" key="5">
    <source>
        <dbReference type="EMBL" id="SHL38845.1"/>
    </source>
</evidence>
<dbReference type="Pfam" id="PF16819">
    <property type="entry name" value="DUF5074"/>
    <property type="match status" value="1"/>
</dbReference>
<feature type="domain" description="Secretion system C-terminal sorting" evidence="3">
    <location>
        <begin position="458"/>
        <end position="523"/>
    </location>
</feature>
<keyword evidence="1 2" id="KW-0732">Signal</keyword>
<dbReference type="STRING" id="1434701.SAMN05443634_108207"/>
<sequence length="523" mass="57761">MRKTLLSIVSICALHYSFAQTKEFNNGVFIVNEDWFGHSNGSVNFINSDNTVDYNAYKTVNPGEEFGVTTQSGTIYGDKFYFVSKQGNRLVVADAKTLTKEASFTTIGGDGRSFLGVDSKTGYIGTSEGIYLFDIKNLQVGTLIEGTNKKGQIGNMVRTQNYVFAVSQSGGMLIIDPKSHKIKQTILGSFNSVVQSKDGNVWAAQSNKIIKINPVTLETLEITVPTNISSDASAWNAGNFCASTKSNVLYFFTGSSWSRKPNLVKYDIDNNQFNENFLTIPGQENQYKQTAYGAGVRVDPVSDELVITTTESGFGAHYEKNWVHRYDNQGNLVKTIQLNDYYWFQALPVFPDVSAPQINGLEATYHINSETKIDLKDKVFDEDNLSSAILKELTIIENEEVVDISINAEEELIIKPLKNGTATINLSFNSNGKVVEQPITISTAVLGLIDANKSGTNIYPNPVTNTLFIETDKADKAEIYNLAGLKVAEKVLQKGKNNIDVNNLSKGVYIIKTNNTTYKIIKK</sequence>
<proteinExistence type="predicted"/>
<reference evidence="6" key="2">
    <citation type="submission" date="2016-11" db="EMBL/GenBank/DDBJ databases">
        <authorList>
            <person name="Varghese N."/>
            <person name="Submissions S."/>
        </authorList>
    </citation>
    <scope>NUCLEOTIDE SEQUENCE [LARGE SCALE GENOMIC DNA]</scope>
    <source>
        <strain evidence="6">DSM 27989</strain>
    </source>
</reference>
<dbReference type="InterPro" id="IPR026444">
    <property type="entry name" value="Secre_tail"/>
</dbReference>
<dbReference type="AlphaFoldDB" id="A0A1M7A882"/>
<accession>A0A1M7A882</accession>
<evidence type="ECO:0000256" key="1">
    <source>
        <dbReference type="ARBA" id="ARBA00022729"/>
    </source>
</evidence>
<dbReference type="Proteomes" id="UP000184120">
    <property type="component" value="Unassembled WGS sequence"/>
</dbReference>
<dbReference type="RefSeq" id="WP_072932841.1">
    <property type="nucleotide sequence ID" value="NZ_BMFL01000025.1"/>
</dbReference>
<protein>
    <submittedName>
        <fullName evidence="5">Por secretion system C-terminal sorting domain-containing protein</fullName>
    </submittedName>
</protein>
<keyword evidence="7" id="KW-1185">Reference proteome</keyword>
<dbReference type="OrthoDB" id="1041092at2"/>
<dbReference type="SUPFAM" id="SSF69304">
    <property type="entry name" value="Tricorn protease N-terminal domain"/>
    <property type="match status" value="1"/>
</dbReference>
<evidence type="ECO:0000256" key="2">
    <source>
        <dbReference type="SAM" id="SignalP"/>
    </source>
</evidence>
<reference evidence="4" key="1">
    <citation type="journal article" date="2014" name="Int. J. Syst. Evol. Microbiol.">
        <title>Complete genome of a new Firmicutes species belonging to the dominant human colonic microbiota ('Ruminococcus bicirculans') reveals two chromosomes and a selective capacity to utilize plant glucans.</title>
        <authorList>
            <consortium name="NISC Comparative Sequencing Program"/>
            <person name="Wegmann U."/>
            <person name="Louis P."/>
            <person name="Goesmann A."/>
            <person name="Henrissat B."/>
            <person name="Duncan S.H."/>
            <person name="Flint H.J."/>
        </authorList>
    </citation>
    <scope>NUCLEOTIDE SEQUENCE</scope>
    <source>
        <strain evidence="4">CGMCC 1.12707</strain>
    </source>
</reference>
<name>A0A1M7A882_9FLAO</name>
<dbReference type="Pfam" id="PF18962">
    <property type="entry name" value="Por_Secre_tail"/>
    <property type="match status" value="1"/>
</dbReference>
<dbReference type="NCBIfam" id="TIGR04183">
    <property type="entry name" value="Por_Secre_tail"/>
    <property type="match status" value="1"/>
</dbReference>
<dbReference type="Gene3D" id="2.130.10.10">
    <property type="entry name" value="YVTN repeat-like/Quinoprotein amine dehydrogenase"/>
    <property type="match status" value="1"/>
</dbReference>
<dbReference type="EMBL" id="FRBH01000008">
    <property type="protein sequence ID" value="SHL38845.1"/>
    <property type="molecule type" value="Genomic_DNA"/>
</dbReference>
<dbReference type="EMBL" id="BMFL01000025">
    <property type="protein sequence ID" value="GGF10042.1"/>
    <property type="molecule type" value="Genomic_DNA"/>
</dbReference>
<evidence type="ECO:0000313" key="7">
    <source>
        <dbReference type="Proteomes" id="UP000650994"/>
    </source>
</evidence>
<reference evidence="4" key="5">
    <citation type="submission" date="2024-05" db="EMBL/GenBank/DDBJ databases">
        <authorList>
            <person name="Sun Q."/>
            <person name="Zhou Y."/>
        </authorList>
    </citation>
    <scope>NUCLEOTIDE SEQUENCE</scope>
    <source>
        <strain evidence="4">CGMCC 1.12707</strain>
    </source>
</reference>
<dbReference type="Proteomes" id="UP000650994">
    <property type="component" value="Unassembled WGS sequence"/>
</dbReference>
<feature type="chain" id="PRO_5012364623" evidence="2">
    <location>
        <begin position="22"/>
        <end position="523"/>
    </location>
</feature>
<dbReference type="InterPro" id="IPR031815">
    <property type="entry name" value="DUF5074"/>
</dbReference>